<dbReference type="EMBL" id="SRLO01000223">
    <property type="protein sequence ID" value="TNN66201.1"/>
    <property type="molecule type" value="Genomic_DNA"/>
</dbReference>
<protein>
    <submittedName>
        <fullName evidence="1">Uncharacterized protein</fullName>
    </submittedName>
</protein>
<dbReference type="Proteomes" id="UP000314294">
    <property type="component" value="Unassembled WGS sequence"/>
</dbReference>
<organism evidence="1 2">
    <name type="scientific">Liparis tanakae</name>
    <name type="common">Tanaka's snailfish</name>
    <dbReference type="NCBI Taxonomy" id="230148"/>
    <lineage>
        <taxon>Eukaryota</taxon>
        <taxon>Metazoa</taxon>
        <taxon>Chordata</taxon>
        <taxon>Craniata</taxon>
        <taxon>Vertebrata</taxon>
        <taxon>Euteleostomi</taxon>
        <taxon>Actinopterygii</taxon>
        <taxon>Neopterygii</taxon>
        <taxon>Teleostei</taxon>
        <taxon>Neoteleostei</taxon>
        <taxon>Acanthomorphata</taxon>
        <taxon>Eupercaria</taxon>
        <taxon>Perciformes</taxon>
        <taxon>Cottioidei</taxon>
        <taxon>Cottales</taxon>
        <taxon>Liparidae</taxon>
        <taxon>Liparis</taxon>
    </lineage>
</organism>
<name>A0A4Z2HKS9_9TELE</name>
<evidence type="ECO:0000313" key="1">
    <source>
        <dbReference type="EMBL" id="TNN66201.1"/>
    </source>
</evidence>
<reference evidence="1 2" key="1">
    <citation type="submission" date="2019-03" db="EMBL/GenBank/DDBJ databases">
        <title>First draft genome of Liparis tanakae, snailfish: a comprehensive survey of snailfish specific genes.</title>
        <authorList>
            <person name="Kim W."/>
            <person name="Song I."/>
            <person name="Jeong J.-H."/>
            <person name="Kim D."/>
            <person name="Kim S."/>
            <person name="Ryu S."/>
            <person name="Song J.Y."/>
            <person name="Lee S.K."/>
        </authorList>
    </citation>
    <scope>NUCLEOTIDE SEQUENCE [LARGE SCALE GENOMIC DNA]</scope>
    <source>
        <tissue evidence="1">Muscle</tissue>
    </source>
</reference>
<sequence>MMLAAGLAESRKGQHSHASITGNTNSMCLLRCTDTAIKAVTAVQCCHLACEVAFVLEVAGVP</sequence>
<evidence type="ECO:0000313" key="2">
    <source>
        <dbReference type="Proteomes" id="UP000314294"/>
    </source>
</evidence>
<keyword evidence="2" id="KW-1185">Reference proteome</keyword>
<proteinExistence type="predicted"/>
<comment type="caution">
    <text evidence="1">The sequence shown here is derived from an EMBL/GenBank/DDBJ whole genome shotgun (WGS) entry which is preliminary data.</text>
</comment>
<gene>
    <name evidence="1" type="ORF">EYF80_023540</name>
</gene>
<accession>A0A4Z2HKS9</accession>
<dbReference type="AlphaFoldDB" id="A0A4Z2HKS9"/>